<protein>
    <submittedName>
        <fullName evidence="1">Uncharacterized protein</fullName>
    </submittedName>
</protein>
<dbReference type="AlphaFoldDB" id="A0AAV1UKH4"/>
<accession>A0AAV1UKH4</accession>
<organism evidence="1 2">
    <name type="scientific">Peronospora matthiolae</name>
    <dbReference type="NCBI Taxonomy" id="2874970"/>
    <lineage>
        <taxon>Eukaryota</taxon>
        <taxon>Sar</taxon>
        <taxon>Stramenopiles</taxon>
        <taxon>Oomycota</taxon>
        <taxon>Peronosporomycetes</taxon>
        <taxon>Peronosporales</taxon>
        <taxon>Peronosporaceae</taxon>
        <taxon>Peronospora</taxon>
    </lineage>
</organism>
<comment type="caution">
    <text evidence="1">The sequence shown here is derived from an EMBL/GenBank/DDBJ whole genome shotgun (WGS) entry which is preliminary data.</text>
</comment>
<reference evidence="1" key="1">
    <citation type="submission" date="2024-01" db="EMBL/GenBank/DDBJ databases">
        <authorList>
            <person name="Webb A."/>
        </authorList>
    </citation>
    <scope>NUCLEOTIDE SEQUENCE</scope>
    <source>
        <strain evidence="1">Pm1</strain>
    </source>
</reference>
<name>A0AAV1UKH4_9STRA</name>
<dbReference type="Proteomes" id="UP001162060">
    <property type="component" value="Unassembled WGS sequence"/>
</dbReference>
<gene>
    <name evidence="1" type="ORF">PM001_LOCUS20304</name>
</gene>
<evidence type="ECO:0000313" key="2">
    <source>
        <dbReference type="Proteomes" id="UP001162060"/>
    </source>
</evidence>
<evidence type="ECO:0000313" key="1">
    <source>
        <dbReference type="EMBL" id="CAK7935154.1"/>
    </source>
</evidence>
<sequence>MSTTAVRRADVQHSLVLPQHHIRRDPLRLWQQSPLHHRPLFPSPRHLVLQHGCALLAQHLPLRAQQTLLNQLLVYLLSSGEVVAAVGILNNVRFQLFAGFNPPAAATPDRYRWLYDVALFPLDPRLARVRHLP</sequence>
<dbReference type="EMBL" id="CAKLBY020000221">
    <property type="protein sequence ID" value="CAK7935154.1"/>
    <property type="molecule type" value="Genomic_DNA"/>
</dbReference>
<proteinExistence type="predicted"/>